<name>A0AA35UNX6_LACSI</name>
<keyword evidence="1" id="KW-1133">Transmembrane helix</keyword>
<evidence type="ECO:0000313" key="2">
    <source>
        <dbReference type="EMBL" id="CAI9262136.1"/>
    </source>
</evidence>
<evidence type="ECO:0000313" key="3">
    <source>
        <dbReference type="Proteomes" id="UP001177003"/>
    </source>
</evidence>
<dbReference type="AlphaFoldDB" id="A0AA35UNX6"/>
<keyword evidence="3" id="KW-1185">Reference proteome</keyword>
<dbReference type="EMBL" id="OX465086">
    <property type="protein sequence ID" value="CAI9262136.1"/>
    <property type="molecule type" value="Genomic_DNA"/>
</dbReference>
<feature type="transmembrane region" description="Helical" evidence="1">
    <location>
        <begin position="80"/>
        <end position="97"/>
    </location>
</feature>
<protein>
    <submittedName>
        <fullName evidence="2">Uncharacterized protein</fullName>
    </submittedName>
</protein>
<evidence type="ECO:0000256" key="1">
    <source>
        <dbReference type="SAM" id="Phobius"/>
    </source>
</evidence>
<keyword evidence="1" id="KW-0472">Membrane</keyword>
<accession>A0AA35UNX6</accession>
<sequence>MLINLLMCCCKSPTLMFMLLNDMENSLFSLVHNHPLGWPDNLGLKSNMLMNMFGRLETGGFTMPNNTNVLTLLGHEQLCFWLSTVAASLLIIAHLAINRSARLHRRFHWV</sequence>
<keyword evidence="1" id="KW-0812">Transmembrane</keyword>
<proteinExistence type="predicted"/>
<reference evidence="2" key="1">
    <citation type="submission" date="2023-04" db="EMBL/GenBank/DDBJ databases">
        <authorList>
            <person name="Vijverberg K."/>
            <person name="Xiong W."/>
            <person name="Schranz E."/>
        </authorList>
    </citation>
    <scope>NUCLEOTIDE SEQUENCE</scope>
</reference>
<gene>
    <name evidence="2" type="ORF">LSALG_LOCUS2889</name>
</gene>
<organism evidence="2 3">
    <name type="scientific">Lactuca saligna</name>
    <name type="common">Willowleaf lettuce</name>
    <dbReference type="NCBI Taxonomy" id="75948"/>
    <lineage>
        <taxon>Eukaryota</taxon>
        <taxon>Viridiplantae</taxon>
        <taxon>Streptophyta</taxon>
        <taxon>Embryophyta</taxon>
        <taxon>Tracheophyta</taxon>
        <taxon>Spermatophyta</taxon>
        <taxon>Magnoliopsida</taxon>
        <taxon>eudicotyledons</taxon>
        <taxon>Gunneridae</taxon>
        <taxon>Pentapetalae</taxon>
        <taxon>asterids</taxon>
        <taxon>campanulids</taxon>
        <taxon>Asterales</taxon>
        <taxon>Asteraceae</taxon>
        <taxon>Cichorioideae</taxon>
        <taxon>Cichorieae</taxon>
        <taxon>Lactucinae</taxon>
        <taxon>Lactuca</taxon>
    </lineage>
</organism>
<dbReference type="Proteomes" id="UP001177003">
    <property type="component" value="Chromosome 0"/>
</dbReference>